<evidence type="ECO:0000313" key="1">
    <source>
        <dbReference type="EMBL" id="GBP11966.1"/>
    </source>
</evidence>
<organism evidence="1 2">
    <name type="scientific">Eumeta variegata</name>
    <name type="common">Bagworm moth</name>
    <name type="synonym">Eumeta japonica</name>
    <dbReference type="NCBI Taxonomy" id="151549"/>
    <lineage>
        <taxon>Eukaryota</taxon>
        <taxon>Metazoa</taxon>
        <taxon>Ecdysozoa</taxon>
        <taxon>Arthropoda</taxon>
        <taxon>Hexapoda</taxon>
        <taxon>Insecta</taxon>
        <taxon>Pterygota</taxon>
        <taxon>Neoptera</taxon>
        <taxon>Endopterygota</taxon>
        <taxon>Lepidoptera</taxon>
        <taxon>Glossata</taxon>
        <taxon>Ditrysia</taxon>
        <taxon>Tineoidea</taxon>
        <taxon>Psychidae</taxon>
        <taxon>Oiketicinae</taxon>
        <taxon>Eumeta</taxon>
    </lineage>
</organism>
<dbReference type="Proteomes" id="UP000299102">
    <property type="component" value="Unassembled WGS sequence"/>
</dbReference>
<comment type="caution">
    <text evidence="1">The sequence shown here is derived from an EMBL/GenBank/DDBJ whole genome shotgun (WGS) entry which is preliminary data.</text>
</comment>
<sequence>MPSFMPVEPTETSQFQTNATVAGQQLSNSCPPGTNCSGIFCPLNEVADLFLILPGQIEAVAGSGIEAESQTEPRAESKVETVRDRIVEPDRKACLVLE</sequence>
<gene>
    <name evidence="1" type="ORF">EVAR_72999_1</name>
</gene>
<evidence type="ECO:0000313" key="2">
    <source>
        <dbReference type="Proteomes" id="UP000299102"/>
    </source>
</evidence>
<keyword evidence="2" id="KW-1185">Reference proteome</keyword>
<protein>
    <submittedName>
        <fullName evidence="1">Uncharacterized protein</fullName>
    </submittedName>
</protein>
<dbReference type="AlphaFoldDB" id="A0A4C1TCN8"/>
<name>A0A4C1TCN8_EUMVA</name>
<accession>A0A4C1TCN8</accession>
<proteinExistence type="predicted"/>
<dbReference type="EMBL" id="BGZK01004984">
    <property type="protein sequence ID" value="GBP11966.1"/>
    <property type="molecule type" value="Genomic_DNA"/>
</dbReference>
<reference evidence="1 2" key="1">
    <citation type="journal article" date="2019" name="Commun. Biol.">
        <title>The bagworm genome reveals a unique fibroin gene that provides high tensile strength.</title>
        <authorList>
            <person name="Kono N."/>
            <person name="Nakamura H."/>
            <person name="Ohtoshi R."/>
            <person name="Tomita M."/>
            <person name="Numata K."/>
            <person name="Arakawa K."/>
        </authorList>
    </citation>
    <scope>NUCLEOTIDE SEQUENCE [LARGE SCALE GENOMIC DNA]</scope>
</reference>